<organism evidence="3 4">
    <name type="scientific">Sphingobacterium oryzagri</name>
    <dbReference type="NCBI Taxonomy" id="3025669"/>
    <lineage>
        <taxon>Bacteria</taxon>
        <taxon>Pseudomonadati</taxon>
        <taxon>Bacteroidota</taxon>
        <taxon>Sphingobacteriia</taxon>
        <taxon>Sphingobacteriales</taxon>
        <taxon>Sphingobacteriaceae</taxon>
        <taxon>Sphingobacterium</taxon>
    </lineage>
</organism>
<protein>
    <submittedName>
        <fullName evidence="3">XdhC family protein</fullName>
    </submittedName>
</protein>
<dbReference type="EMBL" id="CP117880">
    <property type="protein sequence ID" value="WDF66827.1"/>
    <property type="molecule type" value="Genomic_DNA"/>
</dbReference>
<dbReference type="Proteomes" id="UP001221558">
    <property type="component" value="Chromosome"/>
</dbReference>
<dbReference type="Gene3D" id="3.40.50.720">
    <property type="entry name" value="NAD(P)-binding Rossmann-like Domain"/>
    <property type="match status" value="1"/>
</dbReference>
<evidence type="ECO:0000313" key="3">
    <source>
        <dbReference type="EMBL" id="WDF66827.1"/>
    </source>
</evidence>
<dbReference type="InterPro" id="IPR003777">
    <property type="entry name" value="XdhC_CoxI"/>
</dbReference>
<evidence type="ECO:0000313" key="4">
    <source>
        <dbReference type="Proteomes" id="UP001221558"/>
    </source>
</evidence>
<reference evidence="3 4" key="1">
    <citation type="submission" date="2023-02" db="EMBL/GenBank/DDBJ databases">
        <title>Genome sequence of Sphingobacterium sp. KACC 22765.</title>
        <authorList>
            <person name="Kim S."/>
            <person name="Heo J."/>
            <person name="Kwon S.-W."/>
        </authorList>
    </citation>
    <scope>NUCLEOTIDE SEQUENCE [LARGE SCALE GENOMIC DNA]</scope>
    <source>
        <strain evidence="3 4">KACC 22765</strain>
    </source>
</reference>
<dbReference type="RefSeq" id="WP_274265567.1">
    <property type="nucleotide sequence ID" value="NZ_CP117880.1"/>
</dbReference>
<feature type="domain" description="XdhC Rossmann" evidence="2">
    <location>
        <begin position="207"/>
        <end position="351"/>
    </location>
</feature>
<proteinExistence type="predicted"/>
<feature type="domain" description="XdhC- CoxI" evidence="1">
    <location>
        <begin position="15"/>
        <end position="81"/>
    </location>
</feature>
<evidence type="ECO:0000259" key="2">
    <source>
        <dbReference type="Pfam" id="PF13478"/>
    </source>
</evidence>
<evidence type="ECO:0000259" key="1">
    <source>
        <dbReference type="Pfam" id="PF02625"/>
    </source>
</evidence>
<keyword evidence="4" id="KW-1185">Reference proteome</keyword>
<name>A0ABY7WBK0_9SPHI</name>
<gene>
    <name evidence="3" type="ORF">PQ465_10975</name>
</gene>
<dbReference type="PANTHER" id="PTHR30388:SF6">
    <property type="entry name" value="XANTHINE DEHYDROGENASE SUBUNIT A-RELATED"/>
    <property type="match status" value="1"/>
</dbReference>
<dbReference type="InterPro" id="IPR052698">
    <property type="entry name" value="MoCofactor_Util/Proc"/>
</dbReference>
<dbReference type="Pfam" id="PF13478">
    <property type="entry name" value="XdhC_C"/>
    <property type="match status" value="1"/>
</dbReference>
<sequence length="409" mass="44324">MKELHAIIDNYELARQAGEALALATVVHVEGSSYRMPGARMLVQQNGRMTGAISGGCLEGDALRKALFAIGQKSNMLVTYDTSDDDVTLGVQLGCNGIVHILFEPIDFTNPRNPVELLKACVDGERQPAALVTLFSLQRAVPQMGTVFFNKGAQSQVYLTKAELLKNHLEEHAKLAIESQQSFTGSLRINDVHYQAFYEFISPPISLCIVGAGNDALPLLAIAKSLGWQVTVIDGRESHLTKERFPSADRLLLRQAADALSQTTIDPQTAVVLMTHNYQYDKMVLAELLKTKVGYVGCLGPKKKLVRMLDELHEAGNHLTAQDIARIYGPVGLNIGAEAPEEVALAIVAEILAVFRSANAGFLKDQAGGVHKRFKDGSLLPKAGESVLEKSDQIAATNFTCSLNMPTDA</sequence>
<dbReference type="InterPro" id="IPR027051">
    <property type="entry name" value="XdhC_Rossmann_dom"/>
</dbReference>
<dbReference type="Pfam" id="PF02625">
    <property type="entry name" value="XdhC_CoxI"/>
    <property type="match status" value="1"/>
</dbReference>
<dbReference type="PANTHER" id="PTHR30388">
    <property type="entry name" value="ALDEHYDE OXIDOREDUCTASE MOLYBDENUM COFACTOR ASSEMBLY PROTEIN"/>
    <property type="match status" value="1"/>
</dbReference>
<accession>A0ABY7WBK0</accession>